<organism evidence="2 3">
    <name type="scientific">Penicillium alfredii</name>
    <dbReference type="NCBI Taxonomy" id="1506179"/>
    <lineage>
        <taxon>Eukaryota</taxon>
        <taxon>Fungi</taxon>
        <taxon>Dikarya</taxon>
        <taxon>Ascomycota</taxon>
        <taxon>Pezizomycotina</taxon>
        <taxon>Eurotiomycetes</taxon>
        <taxon>Eurotiomycetidae</taxon>
        <taxon>Eurotiales</taxon>
        <taxon>Aspergillaceae</taxon>
        <taxon>Penicillium</taxon>
    </lineage>
</organism>
<feature type="region of interest" description="Disordered" evidence="1">
    <location>
        <begin position="359"/>
        <end position="385"/>
    </location>
</feature>
<feature type="compositionally biased region" description="Polar residues" evidence="1">
    <location>
        <begin position="443"/>
        <end position="452"/>
    </location>
</feature>
<reference evidence="2" key="2">
    <citation type="journal article" date="2023" name="IMA Fungus">
        <title>Comparative genomic study of the Penicillium genus elucidates a diverse pangenome and 15 lateral gene transfer events.</title>
        <authorList>
            <person name="Petersen C."/>
            <person name="Sorensen T."/>
            <person name="Nielsen M.R."/>
            <person name="Sondergaard T.E."/>
            <person name="Sorensen J.L."/>
            <person name="Fitzpatrick D.A."/>
            <person name="Frisvad J.C."/>
            <person name="Nielsen K.L."/>
        </authorList>
    </citation>
    <scope>NUCLEOTIDE SEQUENCE</scope>
    <source>
        <strain evidence="2">IBT 34128</strain>
    </source>
</reference>
<comment type="caution">
    <text evidence="2">The sequence shown here is derived from an EMBL/GenBank/DDBJ whole genome shotgun (WGS) entry which is preliminary data.</text>
</comment>
<proteinExistence type="predicted"/>
<reference evidence="2" key="1">
    <citation type="submission" date="2022-11" db="EMBL/GenBank/DDBJ databases">
        <authorList>
            <person name="Petersen C."/>
        </authorList>
    </citation>
    <scope>NUCLEOTIDE SEQUENCE</scope>
    <source>
        <strain evidence="2">IBT 34128</strain>
    </source>
</reference>
<dbReference type="Proteomes" id="UP001141434">
    <property type="component" value="Unassembled WGS sequence"/>
</dbReference>
<evidence type="ECO:0000313" key="3">
    <source>
        <dbReference type="Proteomes" id="UP001141434"/>
    </source>
</evidence>
<protein>
    <submittedName>
        <fullName evidence="2">Uncharacterized protein</fullName>
    </submittedName>
</protein>
<dbReference type="OrthoDB" id="4498420at2759"/>
<sequence length="504" mass="55165">MPSSMPHSQSQHQNYTSYPYRSSLSHQRNLTAVAAGLRSVLSSGSHSASVIVKNQPTVIDKASESSGGTSDEHNGGNQREVGGVTAERDLYYMPMPMGPGIIGNEDGTNSLMAKTRSGARGTKRRSLDNDQIDGDTSRKHSKRLTTKEEVALFDICNRHAENFGSRSNLCNWWRTVAAAFTRALGRPYSWHSVRRKVELVTKQRIKSLEDQQQRSQALPGSVPVEELMNPQWRAAIDQWIPTWQRWEQAEARRIEKRDAVRKRRKSQPIEQSSPQTADPASWRIPASNRVSVLTSPGMDVDGGDSFHDEDADPVGDAVLGTTPTPASAPASAVTAPSLESPSISAPAGLRLPPGFESMFSNASPTPTAPSVPVSTTPGPSSDSSMVTTVLETLGKLNKHLDAASGPDGSDPRCSPVISGLVQAASGHNIQSRFPPQQQPQPQRHSPSYTPSSVDIDHLKEELRQEVQAEVRRELDRDRAALEERLDSVQRTQEMILEMLRQEPV</sequence>
<feature type="compositionally biased region" description="Low complexity" evidence="1">
    <location>
        <begin position="321"/>
        <end position="337"/>
    </location>
</feature>
<feature type="region of interest" description="Disordered" evidence="1">
    <location>
        <begin position="55"/>
        <end position="83"/>
    </location>
</feature>
<accession>A0A9W9FRZ8</accession>
<evidence type="ECO:0000256" key="1">
    <source>
        <dbReference type="SAM" id="MobiDB-lite"/>
    </source>
</evidence>
<name>A0A9W9FRZ8_9EURO</name>
<feature type="region of interest" description="Disordered" evidence="1">
    <location>
        <begin position="102"/>
        <end position="143"/>
    </location>
</feature>
<evidence type="ECO:0000313" key="2">
    <source>
        <dbReference type="EMBL" id="KAJ5105214.1"/>
    </source>
</evidence>
<feature type="compositionally biased region" description="Low complexity" evidence="1">
    <location>
        <begin position="360"/>
        <end position="384"/>
    </location>
</feature>
<dbReference type="EMBL" id="JAPMSZ010000004">
    <property type="protein sequence ID" value="KAJ5105214.1"/>
    <property type="molecule type" value="Genomic_DNA"/>
</dbReference>
<feature type="region of interest" description="Disordered" evidence="1">
    <location>
        <begin position="430"/>
        <end position="456"/>
    </location>
</feature>
<dbReference type="GeneID" id="81392311"/>
<dbReference type="AlphaFoldDB" id="A0A9W9FRZ8"/>
<dbReference type="RefSeq" id="XP_056514210.1">
    <property type="nucleotide sequence ID" value="XM_056653143.1"/>
</dbReference>
<gene>
    <name evidence="2" type="ORF">NUU61_002561</name>
</gene>
<keyword evidence="3" id="KW-1185">Reference proteome</keyword>
<feature type="compositionally biased region" description="Polar residues" evidence="1">
    <location>
        <begin position="268"/>
        <end position="278"/>
    </location>
</feature>
<feature type="region of interest" description="Disordered" evidence="1">
    <location>
        <begin position="255"/>
        <end position="347"/>
    </location>
</feature>